<evidence type="ECO:0000313" key="3">
    <source>
        <dbReference type="Proteomes" id="UP000321408"/>
    </source>
</evidence>
<dbReference type="RefSeq" id="WP_147661610.1">
    <property type="nucleotide sequence ID" value="NZ_CP042905.2"/>
</dbReference>
<sequence>MNNTVAIAEGNNPTETLNNGLNLLGGLSKFISKEDAVLILIDLHCPFTCPSSINQETLDCLLNNIKIIGVSKIQILPGVMWGIDQKKALKSLGLEDLIQNYGATSITYEELYKFSAPVIEEVTKIICLSQIRTDPLWKLTCSSFMLWNIKSPKKRWNDILNYNAIFGEERVQHVFEFLERKIPTLYINDSYYLLTGNGPIAWNTTKCVKTNNIIISNNIMAVDWITYEHFGLDPALNLFLRKASELNLIDRNSINLISQMQMDNPLIKFSEIEPTNINIEGLTVYTGDLNSSERYALLQFLFMIKNLFLKDASNFGNWAILAGTNPPDPEINCDIIVFGDSAIKSTKKYKFRNISGKIFELINLMGFEFGVGETLEGDELEKAILIQQRKTRQKVEKTRKKYSGLIDTLNNIVQTSDEAAKSDKEATKVKLQMKMELKINKYQYQIEKMRTNIIAKHKKQSIQNKILDVAFNERVLEIPGNPPLGWDPLISLSHFWKNKQISTLNLFIQISREFYAFPKYNKRKIKANISDSKKKLKKREKEKNKPLKSKNQMELKTINNELKRNLNRLDLNYKKNVKRIKKKYIEGDVNG</sequence>
<protein>
    <recommendedName>
        <fullName evidence="4">DUF362 domain-containing protein</fullName>
    </recommendedName>
</protein>
<feature type="region of interest" description="Disordered" evidence="1">
    <location>
        <begin position="531"/>
        <end position="551"/>
    </location>
</feature>
<dbReference type="Proteomes" id="UP000321408">
    <property type="component" value="Chromosome"/>
</dbReference>
<dbReference type="KEGG" id="psyt:DSAG12_00480"/>
<name>A0A5B9D777_9ARCH</name>
<reference evidence="2 3" key="2">
    <citation type="journal article" date="2024" name="Int. J. Syst. Evol. Microbiol.">
        <title>Promethearchaeum syntrophicum gen. nov., sp. nov., an anaerobic, obligately syntrophic archaeon, the first isolate of the lineage 'Asgard' archaea, and proposal of the new archaeal phylum Promethearchaeota phyl. nov. and kingdom Promethearchaeati regn. nov.</title>
        <authorList>
            <person name="Imachi H."/>
            <person name="Nobu M.K."/>
            <person name="Kato S."/>
            <person name="Takaki Y."/>
            <person name="Miyazaki M."/>
            <person name="Miyata M."/>
            <person name="Ogawara M."/>
            <person name="Saito Y."/>
            <person name="Sakai S."/>
            <person name="Tahara Y.O."/>
            <person name="Takano Y."/>
            <person name="Tasumi E."/>
            <person name="Uematsu K."/>
            <person name="Yoshimura T."/>
            <person name="Itoh T."/>
            <person name="Ohkuma M."/>
            <person name="Takai K."/>
        </authorList>
    </citation>
    <scope>NUCLEOTIDE SEQUENCE [LARGE SCALE GENOMIC DNA]</scope>
    <source>
        <strain evidence="2 3">MK-D1</strain>
    </source>
</reference>
<accession>A0A5B9D777</accession>
<gene>
    <name evidence="2" type="ORF">DSAG12_00480</name>
</gene>
<evidence type="ECO:0000313" key="2">
    <source>
        <dbReference type="EMBL" id="QEE14667.1"/>
    </source>
</evidence>
<reference evidence="2 3" key="1">
    <citation type="journal article" date="2020" name="Nature">
        <title>Isolation of an archaeon at the prokaryote-eukaryote interface.</title>
        <authorList>
            <person name="Imachi H."/>
            <person name="Nobu M.K."/>
            <person name="Nakahara N."/>
            <person name="Morono Y."/>
            <person name="Ogawara M."/>
            <person name="Takaki Y."/>
            <person name="Takano Y."/>
            <person name="Uematsu K."/>
            <person name="Ikuta T."/>
            <person name="Ito M."/>
            <person name="Matsui Y."/>
            <person name="Miyazaki M."/>
            <person name="Murata K."/>
            <person name="Saito Y."/>
            <person name="Sakai S."/>
            <person name="Song C."/>
            <person name="Tasumi E."/>
            <person name="Yamanaka Y."/>
            <person name="Yamaguchi T."/>
            <person name="Kamagata Y."/>
            <person name="Tamaki H."/>
            <person name="Takai K."/>
        </authorList>
    </citation>
    <scope>NUCLEOTIDE SEQUENCE [LARGE SCALE GENOMIC DNA]</scope>
    <source>
        <strain evidence="2 3">MK-D1</strain>
    </source>
</reference>
<proteinExistence type="predicted"/>
<organism evidence="2 3">
    <name type="scientific">Promethearchaeum syntrophicum</name>
    <dbReference type="NCBI Taxonomy" id="2594042"/>
    <lineage>
        <taxon>Archaea</taxon>
        <taxon>Promethearchaeati</taxon>
        <taxon>Promethearchaeota</taxon>
        <taxon>Promethearchaeia</taxon>
        <taxon>Promethearchaeales</taxon>
        <taxon>Promethearchaeaceae</taxon>
        <taxon>Promethearchaeum</taxon>
    </lineage>
</organism>
<evidence type="ECO:0000256" key="1">
    <source>
        <dbReference type="SAM" id="MobiDB-lite"/>
    </source>
</evidence>
<dbReference type="EMBL" id="CP042905">
    <property type="protein sequence ID" value="QEE14667.1"/>
    <property type="molecule type" value="Genomic_DNA"/>
</dbReference>
<evidence type="ECO:0008006" key="4">
    <source>
        <dbReference type="Google" id="ProtNLM"/>
    </source>
</evidence>
<keyword evidence="3" id="KW-1185">Reference proteome</keyword>
<dbReference type="AlphaFoldDB" id="A0A5B9D777"/>
<dbReference type="GeneID" id="41328481"/>